<dbReference type="Proteomes" id="UP000232003">
    <property type="component" value="Plasmid pNFSY06"/>
</dbReference>
<dbReference type="EMBL" id="CP024791">
    <property type="protein sequence ID" value="AUB43602.1"/>
    <property type="molecule type" value="Genomic_DNA"/>
</dbReference>
<sequence>MRLPWFFFPFPPKFDKYSYYSYQRIMKKAPQSTKFQQQ</sequence>
<protein>
    <submittedName>
        <fullName evidence="1">Uncharacterized protein</fullName>
    </submittedName>
</protein>
<gene>
    <name evidence="1" type="ORF">COO91_09783</name>
</gene>
<organism evidence="1 2">
    <name type="scientific">Nostoc flagelliforme CCNUN1</name>
    <dbReference type="NCBI Taxonomy" id="2038116"/>
    <lineage>
        <taxon>Bacteria</taxon>
        <taxon>Bacillati</taxon>
        <taxon>Cyanobacteriota</taxon>
        <taxon>Cyanophyceae</taxon>
        <taxon>Nostocales</taxon>
        <taxon>Nostocaceae</taxon>
        <taxon>Nostoc</taxon>
    </lineage>
</organism>
<name>A0A2K8T7F4_9NOSO</name>
<keyword evidence="2" id="KW-1185">Reference proteome</keyword>
<evidence type="ECO:0000313" key="1">
    <source>
        <dbReference type="EMBL" id="AUB43602.1"/>
    </source>
</evidence>
<keyword evidence="1" id="KW-0614">Plasmid</keyword>
<reference evidence="1 2" key="1">
    <citation type="submission" date="2017-11" db="EMBL/GenBank/DDBJ databases">
        <title>Complete genome of a free-living desiccation-tolerant cyanobacterium and its photosynthetic adaptation to extreme terrestrial habitat.</title>
        <authorList>
            <person name="Shang J."/>
        </authorList>
    </citation>
    <scope>NUCLEOTIDE SEQUENCE [LARGE SCALE GENOMIC DNA]</scope>
    <source>
        <strain evidence="1 2">CCNUN1</strain>
        <plasmid evidence="2">pnfsy06</plasmid>
    </source>
</reference>
<proteinExistence type="predicted"/>
<geneLocation type="plasmid" evidence="2">
    <name>pnfsy06</name>
</geneLocation>
<evidence type="ECO:0000313" key="2">
    <source>
        <dbReference type="Proteomes" id="UP000232003"/>
    </source>
</evidence>
<accession>A0A2K8T7F4</accession>
<dbReference type="AlphaFoldDB" id="A0A2K8T7F4"/>
<dbReference type="KEGG" id="nfl:COO91_09783"/>